<dbReference type="EMBL" id="ML211234">
    <property type="protein sequence ID" value="TFK85772.1"/>
    <property type="molecule type" value="Genomic_DNA"/>
</dbReference>
<proteinExistence type="predicted"/>
<feature type="compositionally biased region" description="Basic and acidic residues" evidence="1">
    <location>
        <begin position="15"/>
        <end position="26"/>
    </location>
</feature>
<dbReference type="InParanoid" id="A0A5C3P924"/>
<evidence type="ECO:0000313" key="2">
    <source>
        <dbReference type="EMBL" id="TFK85772.1"/>
    </source>
</evidence>
<reference evidence="2 3" key="1">
    <citation type="journal article" date="2019" name="Nat. Ecol. Evol.">
        <title>Megaphylogeny resolves global patterns of mushroom evolution.</title>
        <authorList>
            <person name="Varga T."/>
            <person name="Krizsan K."/>
            <person name="Foldi C."/>
            <person name="Dima B."/>
            <person name="Sanchez-Garcia M."/>
            <person name="Sanchez-Ramirez S."/>
            <person name="Szollosi G.J."/>
            <person name="Szarkandi J.G."/>
            <person name="Papp V."/>
            <person name="Albert L."/>
            <person name="Andreopoulos W."/>
            <person name="Angelini C."/>
            <person name="Antonin V."/>
            <person name="Barry K.W."/>
            <person name="Bougher N.L."/>
            <person name="Buchanan P."/>
            <person name="Buyck B."/>
            <person name="Bense V."/>
            <person name="Catcheside P."/>
            <person name="Chovatia M."/>
            <person name="Cooper J."/>
            <person name="Damon W."/>
            <person name="Desjardin D."/>
            <person name="Finy P."/>
            <person name="Geml J."/>
            <person name="Haridas S."/>
            <person name="Hughes K."/>
            <person name="Justo A."/>
            <person name="Karasinski D."/>
            <person name="Kautmanova I."/>
            <person name="Kiss B."/>
            <person name="Kocsube S."/>
            <person name="Kotiranta H."/>
            <person name="LaButti K.M."/>
            <person name="Lechner B.E."/>
            <person name="Liimatainen K."/>
            <person name="Lipzen A."/>
            <person name="Lukacs Z."/>
            <person name="Mihaltcheva S."/>
            <person name="Morgado L.N."/>
            <person name="Niskanen T."/>
            <person name="Noordeloos M.E."/>
            <person name="Ohm R.A."/>
            <person name="Ortiz-Santana B."/>
            <person name="Ovrebo C."/>
            <person name="Racz N."/>
            <person name="Riley R."/>
            <person name="Savchenko A."/>
            <person name="Shiryaev A."/>
            <person name="Soop K."/>
            <person name="Spirin V."/>
            <person name="Szebenyi C."/>
            <person name="Tomsovsky M."/>
            <person name="Tulloss R.E."/>
            <person name="Uehling J."/>
            <person name="Grigoriev I.V."/>
            <person name="Vagvolgyi C."/>
            <person name="Papp T."/>
            <person name="Martin F.M."/>
            <person name="Miettinen O."/>
            <person name="Hibbett D.S."/>
            <person name="Nagy L.G."/>
        </authorList>
    </citation>
    <scope>NUCLEOTIDE SEQUENCE [LARGE SCALE GENOMIC DNA]</scope>
    <source>
        <strain evidence="2 3">HHB13444</strain>
    </source>
</reference>
<organism evidence="2 3">
    <name type="scientific">Polyporus arcularius HHB13444</name>
    <dbReference type="NCBI Taxonomy" id="1314778"/>
    <lineage>
        <taxon>Eukaryota</taxon>
        <taxon>Fungi</taxon>
        <taxon>Dikarya</taxon>
        <taxon>Basidiomycota</taxon>
        <taxon>Agaricomycotina</taxon>
        <taxon>Agaricomycetes</taxon>
        <taxon>Polyporales</taxon>
        <taxon>Polyporaceae</taxon>
        <taxon>Polyporus</taxon>
    </lineage>
</organism>
<keyword evidence="3" id="KW-1185">Reference proteome</keyword>
<dbReference type="Proteomes" id="UP000308197">
    <property type="component" value="Unassembled WGS sequence"/>
</dbReference>
<accession>A0A5C3P924</accession>
<feature type="region of interest" description="Disordered" evidence="1">
    <location>
        <begin position="1"/>
        <end position="38"/>
    </location>
</feature>
<protein>
    <submittedName>
        <fullName evidence="2">Uncharacterized protein</fullName>
    </submittedName>
</protein>
<dbReference type="AlphaFoldDB" id="A0A5C3P924"/>
<gene>
    <name evidence="2" type="ORF">K466DRAFT_587842</name>
</gene>
<evidence type="ECO:0000256" key="1">
    <source>
        <dbReference type="SAM" id="MobiDB-lite"/>
    </source>
</evidence>
<evidence type="ECO:0000313" key="3">
    <source>
        <dbReference type="Proteomes" id="UP000308197"/>
    </source>
</evidence>
<name>A0A5C3P924_9APHY</name>
<sequence>MWLPHPQGLSHTTRRPRDSSRGDSSNEHTAIAAGRHVQRARAADEGVSYLGGVCPMGRDDAGRRARWRPPVLHPSYTPPGSIARPSLSSRARTLRVPTGPFIYVLLSQKNFSRASPTRCTSPSPLDAPPFLHARSQGGALAFQVPATGRSSCPARVVTVNAGAANAVAKAVLCAAATLRALRRQGCKYGRRI</sequence>